<dbReference type="OrthoDB" id="4623481at2"/>
<evidence type="ECO:0000313" key="2">
    <source>
        <dbReference type="Proteomes" id="UP000254569"/>
    </source>
</evidence>
<dbReference type="Proteomes" id="UP000254569">
    <property type="component" value="Unassembled WGS sequence"/>
</dbReference>
<reference evidence="1 2" key="1">
    <citation type="submission" date="2018-06" db="EMBL/GenBank/DDBJ databases">
        <authorList>
            <consortium name="Pathogen Informatics"/>
            <person name="Doyle S."/>
        </authorList>
    </citation>
    <scope>NUCLEOTIDE SEQUENCE [LARGE SCALE GENOMIC DNA]</scope>
    <source>
        <strain evidence="1 2">NCTC13296</strain>
    </source>
</reference>
<dbReference type="RefSeq" id="WP_016935069.1">
    <property type="nucleotide sequence ID" value="NZ_LPZN01000007.1"/>
</dbReference>
<dbReference type="EMBL" id="UGVI01000001">
    <property type="protein sequence ID" value="SUE14533.1"/>
    <property type="molecule type" value="Genomic_DNA"/>
</dbReference>
<dbReference type="AlphaFoldDB" id="A0A379LYW4"/>
<organism evidence="1 2">
    <name type="scientific">Rhodococcus gordoniae</name>
    <dbReference type="NCBI Taxonomy" id="223392"/>
    <lineage>
        <taxon>Bacteria</taxon>
        <taxon>Bacillati</taxon>
        <taxon>Actinomycetota</taxon>
        <taxon>Actinomycetes</taxon>
        <taxon>Mycobacteriales</taxon>
        <taxon>Nocardiaceae</taxon>
        <taxon>Rhodococcus</taxon>
    </lineage>
</organism>
<sequence length="141" mass="14710">MTSLRERVAVALTPFVDVRTPSSVANGDSSFGFDYGAVPFALQVVTLTEGLDVVSVTGVLAWDLPLDDAVRSRVATAADALQFGSVHLVERDAEADVVLRYSFPATGLDDTALTTMLLLVLDGAADARGAVAGTPDPKENS</sequence>
<protein>
    <submittedName>
        <fullName evidence="1">Uncharacterized protein</fullName>
    </submittedName>
</protein>
<accession>A0A379LYW4</accession>
<keyword evidence="2" id="KW-1185">Reference proteome</keyword>
<evidence type="ECO:0000313" key="1">
    <source>
        <dbReference type="EMBL" id="SUE14533.1"/>
    </source>
</evidence>
<gene>
    <name evidence="1" type="ORF">NCTC13296_01378</name>
</gene>
<name>A0A379LYW4_9NOCA</name>
<proteinExistence type="predicted"/>